<dbReference type="InterPro" id="IPR003593">
    <property type="entry name" value="AAA+_ATPase"/>
</dbReference>
<dbReference type="GO" id="GO:0016020">
    <property type="term" value="C:membrane"/>
    <property type="evidence" value="ECO:0007669"/>
    <property type="project" value="InterPro"/>
</dbReference>
<keyword evidence="8" id="KW-0472">Membrane</keyword>
<dbReference type="KEGG" id="clx:CLAN_1192"/>
<dbReference type="PANTHER" id="PTHR42781">
    <property type="entry name" value="SPERMIDINE/PUTRESCINE IMPORT ATP-BINDING PROTEIN POTA"/>
    <property type="match status" value="1"/>
</dbReference>
<feature type="domain" description="ABC transporter" evidence="9">
    <location>
        <begin position="2"/>
        <end position="219"/>
    </location>
</feature>
<dbReference type="SMART" id="SM00382">
    <property type="entry name" value="AAA"/>
    <property type="match status" value="1"/>
</dbReference>
<evidence type="ECO:0000313" key="10">
    <source>
        <dbReference type="EMBL" id="ARQ97916.1"/>
    </source>
</evidence>
<evidence type="ECO:0000259" key="9">
    <source>
        <dbReference type="PROSITE" id="PS50893"/>
    </source>
</evidence>
<dbReference type="PROSITE" id="PS50893">
    <property type="entry name" value="ABC_TRANSPORTER_2"/>
    <property type="match status" value="1"/>
</dbReference>
<dbReference type="AlphaFoldDB" id="A0A1X9SNV4"/>
<evidence type="ECO:0000256" key="5">
    <source>
        <dbReference type="ARBA" id="ARBA00022840"/>
    </source>
</evidence>
<keyword evidence="2" id="KW-1003">Cell membrane</keyword>
<evidence type="ECO:0000256" key="1">
    <source>
        <dbReference type="ARBA" id="ARBA00022448"/>
    </source>
</evidence>
<dbReference type="GO" id="GO:0016887">
    <property type="term" value="F:ATP hydrolysis activity"/>
    <property type="evidence" value="ECO:0007669"/>
    <property type="project" value="InterPro"/>
</dbReference>
<keyword evidence="4" id="KW-0547">Nucleotide-binding</keyword>
<dbReference type="RefSeq" id="WP_100590824.1">
    <property type="nucleotide sequence ID" value="NZ_CP015578.1"/>
</dbReference>
<dbReference type="InterPro" id="IPR017871">
    <property type="entry name" value="ABC_transporter-like_CS"/>
</dbReference>
<dbReference type="CDD" id="cd03259">
    <property type="entry name" value="ABC_Carb_Solutes_like"/>
    <property type="match status" value="1"/>
</dbReference>
<dbReference type="PROSITE" id="PS00211">
    <property type="entry name" value="ABC_TRANSPORTER_1"/>
    <property type="match status" value="1"/>
</dbReference>
<evidence type="ECO:0000313" key="11">
    <source>
        <dbReference type="Proteomes" id="UP000202031"/>
    </source>
</evidence>
<keyword evidence="1" id="KW-0813">Transport</keyword>
<dbReference type="Pfam" id="PF00005">
    <property type="entry name" value="ABC_tran"/>
    <property type="match status" value="1"/>
</dbReference>
<evidence type="ECO:0000256" key="6">
    <source>
        <dbReference type="ARBA" id="ARBA00023004"/>
    </source>
</evidence>
<reference evidence="11" key="2">
    <citation type="journal article" date="2017" name="Genome Biol. Evol.">
        <title>Comparative genomic analysis identifies a Campylobacter clade deficient in selenium metabolism.</title>
        <authorList>
            <person name="Miller W.G."/>
            <person name="Yee E."/>
            <person name="Lopes B.S."/>
            <person name="Chapman M.H."/>
            <person name="Huynh S."/>
            <person name="Bono J.L."/>
            <person name="Parker C.T."/>
            <person name="Strachan N.J.C."/>
            <person name="Forbes K.J."/>
        </authorList>
    </citation>
    <scope>NUCLEOTIDE SEQUENCE [LARGE SCALE GENOMIC DNA]</scope>
    <source>
        <strain evidence="11">NCTC 13004</strain>
    </source>
</reference>
<proteinExistence type="predicted"/>
<dbReference type="GeneID" id="46921660"/>
<sequence length="302" mass="34169">MLKIKNLRKKFGQNEVLKGINLTLNDNEILSILGGSGSGKSTLLRCIAGLENGQYDEFSCDLNIGFMFQNYALFPHLSVYDNIAFGLNKFNKNEIKNRVNELLAKFGIEALRDKKPDQISGGQAQRVAFARAIAAGAKLLLLDEPFSNLDQGLKESLRAELKQMIQDENLSAILVTHDIDDAYYLSDKIALFDRGEILDIGAAKELFYSVKNPKSAKMLGGLNYIEQDLLDGDKFFEWIKSRNNIFAYSEIYMGGEFEASVIDKSFMGMFYKVELEYKGVRFYALWPSTLRIESRVKFGFYA</sequence>
<organism evidence="10 11">
    <name type="scientific">Campylobacter lanienae NCTC 13004</name>
    <dbReference type="NCBI Taxonomy" id="1031753"/>
    <lineage>
        <taxon>Bacteria</taxon>
        <taxon>Pseudomonadati</taxon>
        <taxon>Campylobacterota</taxon>
        <taxon>Epsilonproteobacteria</taxon>
        <taxon>Campylobacterales</taxon>
        <taxon>Campylobacteraceae</taxon>
        <taxon>Campylobacter</taxon>
    </lineage>
</organism>
<dbReference type="InterPro" id="IPR027417">
    <property type="entry name" value="P-loop_NTPase"/>
</dbReference>
<name>A0A1X9SNV4_9BACT</name>
<dbReference type="SUPFAM" id="SSF52540">
    <property type="entry name" value="P-loop containing nucleoside triphosphate hydrolases"/>
    <property type="match status" value="1"/>
</dbReference>
<keyword evidence="5 10" id="KW-0067">ATP-binding</keyword>
<gene>
    <name evidence="10" type="ORF">CLAN_1192</name>
</gene>
<dbReference type="InterPro" id="IPR015853">
    <property type="entry name" value="ABC_transpr_FbpC"/>
</dbReference>
<reference evidence="11" key="1">
    <citation type="journal article" date="2017" name="Genome Biol. Evol.">
        <title>Comparative Genomic Analysis Identifies a Campylobacter Clade Deficient in Selenium Metabolism.</title>
        <authorList>
            <person name="Miller W.G."/>
            <person name="Yee E."/>
            <person name="Lopes B.S."/>
            <person name="Chapman M.H."/>
            <person name="Huynh S."/>
            <person name="Bono J.L."/>
            <person name="Parker C.T."/>
            <person name="Strachan N.J.C."/>
            <person name="Forbes K.J."/>
        </authorList>
    </citation>
    <scope>NUCLEOTIDE SEQUENCE [LARGE SCALE GENOMIC DNA]</scope>
    <source>
        <strain evidence="11">NCTC 13004</strain>
    </source>
</reference>
<dbReference type="Proteomes" id="UP000202031">
    <property type="component" value="Chromosome"/>
</dbReference>
<evidence type="ECO:0000256" key="8">
    <source>
        <dbReference type="ARBA" id="ARBA00023136"/>
    </source>
</evidence>
<evidence type="ECO:0000256" key="4">
    <source>
        <dbReference type="ARBA" id="ARBA00022741"/>
    </source>
</evidence>
<dbReference type="EMBL" id="CP015578">
    <property type="protein sequence ID" value="ARQ97916.1"/>
    <property type="molecule type" value="Genomic_DNA"/>
</dbReference>
<dbReference type="InterPro" id="IPR003439">
    <property type="entry name" value="ABC_transporter-like_ATP-bd"/>
</dbReference>
<accession>A0A1X9SNV4</accession>
<keyword evidence="3" id="KW-0410">Iron transport</keyword>
<dbReference type="GO" id="GO:0015408">
    <property type="term" value="F:ABC-type ferric iron transporter activity"/>
    <property type="evidence" value="ECO:0007669"/>
    <property type="project" value="InterPro"/>
</dbReference>
<evidence type="ECO:0000256" key="3">
    <source>
        <dbReference type="ARBA" id="ARBA00022496"/>
    </source>
</evidence>
<keyword evidence="7" id="KW-0406">Ion transport</keyword>
<keyword evidence="6" id="KW-0408">Iron</keyword>
<dbReference type="GO" id="GO:0005524">
    <property type="term" value="F:ATP binding"/>
    <property type="evidence" value="ECO:0007669"/>
    <property type="project" value="UniProtKB-KW"/>
</dbReference>
<protein>
    <submittedName>
        <fullName evidence="10">Putative iron(III) ABC transporter, ATP-binding protein</fullName>
    </submittedName>
</protein>
<dbReference type="Gene3D" id="3.40.50.300">
    <property type="entry name" value="P-loop containing nucleotide triphosphate hydrolases"/>
    <property type="match status" value="1"/>
</dbReference>
<dbReference type="InterPro" id="IPR050093">
    <property type="entry name" value="ABC_SmlMolc_Importer"/>
</dbReference>
<dbReference type="PANTHER" id="PTHR42781:SF4">
    <property type="entry name" value="SPERMIDINE_PUTRESCINE IMPORT ATP-BINDING PROTEIN POTA"/>
    <property type="match status" value="1"/>
</dbReference>
<evidence type="ECO:0000256" key="7">
    <source>
        <dbReference type="ARBA" id="ARBA00023065"/>
    </source>
</evidence>
<evidence type="ECO:0000256" key="2">
    <source>
        <dbReference type="ARBA" id="ARBA00022475"/>
    </source>
</evidence>